<name>A0AAE3QUK9_9BACT</name>
<evidence type="ECO:0000313" key="2">
    <source>
        <dbReference type="EMBL" id="MDJ1497815.1"/>
    </source>
</evidence>
<comment type="caution">
    <text evidence="1">The sequence shown here is derived from an EMBL/GenBank/DDBJ whole genome shotgun (WGS) entry which is preliminary data.</text>
</comment>
<evidence type="ECO:0000313" key="1">
    <source>
        <dbReference type="EMBL" id="MDJ1483658.1"/>
    </source>
</evidence>
<keyword evidence="3" id="KW-1185">Reference proteome</keyword>
<reference evidence="1 3" key="1">
    <citation type="submission" date="2023-05" db="EMBL/GenBank/DDBJ databases">
        <authorList>
            <person name="Zhang X."/>
        </authorList>
    </citation>
    <scope>NUCLEOTIDE SEQUENCE</scope>
    <source>
        <strain evidence="2 3">DM2B3-1</strain>
        <strain evidence="1">YF14B1</strain>
    </source>
</reference>
<dbReference type="AlphaFoldDB" id="A0AAE3QUK9"/>
<dbReference type="Proteomes" id="UP001241110">
    <property type="component" value="Unassembled WGS sequence"/>
</dbReference>
<dbReference type="RefSeq" id="WP_313983840.1">
    <property type="nucleotide sequence ID" value="NZ_JASJOR010000032.1"/>
</dbReference>
<organism evidence="1 4">
    <name type="scientific">Xanthocytophaga flava</name>
    <dbReference type="NCBI Taxonomy" id="3048013"/>
    <lineage>
        <taxon>Bacteria</taxon>
        <taxon>Pseudomonadati</taxon>
        <taxon>Bacteroidota</taxon>
        <taxon>Cytophagia</taxon>
        <taxon>Cytophagales</taxon>
        <taxon>Rhodocytophagaceae</taxon>
        <taxon>Xanthocytophaga</taxon>
    </lineage>
</organism>
<sequence>MIELTTRYPCQRITLDPDFTEMVLDKVILLSHISYFDWIDDFIKIYFCIKMTNHNGRTESIIWHPFNEVSVANCYPIAEYNEVIEIPEWAIEAEVSLVNTDLLTGDEVVGVFLDFTKAPRSVQETNRVDVSADVY</sequence>
<gene>
    <name evidence="1" type="ORF">QNI16_24380</name>
    <name evidence="2" type="ORF">QNI19_33045</name>
</gene>
<evidence type="ECO:0000313" key="4">
    <source>
        <dbReference type="Proteomes" id="UP001241110"/>
    </source>
</evidence>
<dbReference type="Proteomes" id="UP001228581">
    <property type="component" value="Unassembled WGS sequence"/>
</dbReference>
<dbReference type="EMBL" id="JASJOS010000012">
    <property type="protein sequence ID" value="MDJ1483658.1"/>
    <property type="molecule type" value="Genomic_DNA"/>
</dbReference>
<accession>A0AAE3QUK9</accession>
<proteinExistence type="predicted"/>
<evidence type="ECO:0000313" key="3">
    <source>
        <dbReference type="Proteomes" id="UP001228581"/>
    </source>
</evidence>
<dbReference type="EMBL" id="JASJOT010000036">
    <property type="protein sequence ID" value="MDJ1497815.1"/>
    <property type="molecule type" value="Genomic_DNA"/>
</dbReference>
<protein>
    <submittedName>
        <fullName evidence="1">Uncharacterized protein</fullName>
    </submittedName>
</protein>